<keyword evidence="1" id="KW-0732">Signal</keyword>
<dbReference type="PROSITE" id="PS51257">
    <property type="entry name" value="PROKAR_LIPOPROTEIN"/>
    <property type="match status" value="1"/>
</dbReference>
<accession>A0A0R1SAY0</accession>
<dbReference type="PATRIC" id="fig|1423815.3.peg.351"/>
<dbReference type="EMBL" id="AZFA01000011">
    <property type="protein sequence ID" value="KRL66742.1"/>
    <property type="molecule type" value="Genomic_DNA"/>
</dbReference>
<evidence type="ECO:0000313" key="2">
    <source>
        <dbReference type="EMBL" id="KRL66742.1"/>
    </source>
</evidence>
<name>A0A0R1SAY0_9LACO</name>
<evidence type="ECO:0008006" key="4">
    <source>
        <dbReference type="Google" id="ProtNLM"/>
    </source>
</evidence>
<evidence type="ECO:0000256" key="1">
    <source>
        <dbReference type="SAM" id="SignalP"/>
    </source>
</evidence>
<keyword evidence="3" id="KW-1185">Reference proteome</keyword>
<reference evidence="2 3" key="1">
    <citation type="journal article" date="2015" name="Genome Announc.">
        <title>Expanding the biotechnology potential of lactobacilli through comparative genomics of 213 strains and associated genera.</title>
        <authorList>
            <person name="Sun Z."/>
            <person name="Harris H.M."/>
            <person name="McCann A."/>
            <person name="Guo C."/>
            <person name="Argimon S."/>
            <person name="Zhang W."/>
            <person name="Yang X."/>
            <person name="Jeffery I.B."/>
            <person name="Cooney J.C."/>
            <person name="Kagawa T.F."/>
            <person name="Liu W."/>
            <person name="Song Y."/>
            <person name="Salvetti E."/>
            <person name="Wrobel A."/>
            <person name="Rasinkangas P."/>
            <person name="Parkhill J."/>
            <person name="Rea M.C."/>
            <person name="O'Sullivan O."/>
            <person name="Ritari J."/>
            <person name="Douillard F.P."/>
            <person name="Paul Ross R."/>
            <person name="Yang R."/>
            <person name="Briner A.E."/>
            <person name="Felis G.E."/>
            <person name="de Vos W.M."/>
            <person name="Barrangou R."/>
            <person name="Klaenhammer T.R."/>
            <person name="Caufield P.W."/>
            <person name="Cui Y."/>
            <person name="Zhang H."/>
            <person name="O'Toole P.W."/>
        </authorList>
    </citation>
    <scope>NUCLEOTIDE SEQUENCE [LARGE SCALE GENOMIC DNA]</scope>
    <source>
        <strain evidence="2 3">DSM 14857</strain>
    </source>
</reference>
<sequence>MKKTIVALLALITLMGTASITTACSNNTKTEQAETHSAKKITKSEIKGKTYVGVSKDNKDQYISFFVGGNKPIIHNQVSKDGTKSNISYYMKKPAPKLSINKDNPKKFKISKGMNIMSKPEFHYNFKKVGKTTIQSTENKQEWKLYNGSQKSAIKHVQKQAQNQK</sequence>
<dbReference type="OrthoDB" id="2316811at2"/>
<comment type="caution">
    <text evidence="2">The sequence shown here is derived from an EMBL/GenBank/DDBJ whole genome shotgun (WGS) entry which is preliminary data.</text>
</comment>
<gene>
    <name evidence="2" type="ORF">FC27_GL000344</name>
</gene>
<dbReference type="Proteomes" id="UP000051647">
    <property type="component" value="Unassembled WGS sequence"/>
</dbReference>
<evidence type="ECO:0000313" key="3">
    <source>
        <dbReference type="Proteomes" id="UP000051647"/>
    </source>
</evidence>
<proteinExistence type="predicted"/>
<feature type="chain" id="PRO_5039013171" description="Lipoprotein" evidence="1">
    <location>
        <begin position="24"/>
        <end position="165"/>
    </location>
</feature>
<protein>
    <recommendedName>
        <fullName evidence="4">Lipoprotein</fullName>
    </recommendedName>
</protein>
<feature type="signal peptide" evidence="1">
    <location>
        <begin position="1"/>
        <end position="23"/>
    </location>
</feature>
<organism evidence="2 3">
    <name type="scientific">Companilactobacillus versmoldensis DSM 14857 = KCTC 3814</name>
    <dbReference type="NCBI Taxonomy" id="1423815"/>
    <lineage>
        <taxon>Bacteria</taxon>
        <taxon>Bacillati</taxon>
        <taxon>Bacillota</taxon>
        <taxon>Bacilli</taxon>
        <taxon>Lactobacillales</taxon>
        <taxon>Lactobacillaceae</taxon>
        <taxon>Companilactobacillus</taxon>
    </lineage>
</organism>
<dbReference type="eggNOG" id="ENOG5031EU5">
    <property type="taxonomic scope" value="Bacteria"/>
</dbReference>
<dbReference type="AlphaFoldDB" id="A0A0R1SAY0"/>
<dbReference type="RefSeq" id="WP_010623439.1">
    <property type="nucleotide sequence ID" value="NZ_AZFA01000011.1"/>
</dbReference>